<dbReference type="Proteomes" id="UP000184394">
    <property type="component" value="Unassembled WGS sequence"/>
</dbReference>
<sequence length="328" mass="37789">MIGKYDIELYNNKVHYFLTVKRNITMLQGNSATGKTELIRLIGDYEANGASSGITMICDVKCTVLTSIDWELRLSRLKQHIVFIDETASFLKTKRFAELVNGSDNYFVIVTRDELSQLPYSVEEIYGLRNVSDNQKYKSYKRVYNEMYKLYNFDVTEDYEPEIVISEDSNAGHDFFDLIYPNRCISAQGKSNIYHMIRESQEKQILAIVDGAAFGPEMGKIYRYLMSSQINCVLYAPESFEFLLLSAGIVDVSNEILEKTYMYADSSKYLSWEAYYTYYLSEVTRNTVFQYNKSRLPAAYKTSGALSRVLALMPDKIKLKTTHNDLAD</sequence>
<dbReference type="RefSeq" id="WP_072949589.1">
    <property type="nucleotide sequence ID" value="NZ_FRCT01000004.1"/>
</dbReference>
<evidence type="ECO:0000313" key="2">
    <source>
        <dbReference type="Proteomes" id="UP000184394"/>
    </source>
</evidence>
<dbReference type="AlphaFoldDB" id="A0A1M7IC13"/>
<evidence type="ECO:0000313" key="1">
    <source>
        <dbReference type="EMBL" id="SHM38302.1"/>
    </source>
</evidence>
<accession>A0A1M7IC13</accession>
<evidence type="ECO:0008006" key="3">
    <source>
        <dbReference type="Google" id="ProtNLM"/>
    </source>
</evidence>
<organism evidence="1 2">
    <name type="scientific">Ruminococcus flavefaciens</name>
    <dbReference type="NCBI Taxonomy" id="1265"/>
    <lineage>
        <taxon>Bacteria</taxon>
        <taxon>Bacillati</taxon>
        <taxon>Bacillota</taxon>
        <taxon>Clostridia</taxon>
        <taxon>Eubacteriales</taxon>
        <taxon>Oscillospiraceae</taxon>
        <taxon>Ruminococcus</taxon>
    </lineage>
</organism>
<protein>
    <recommendedName>
        <fullName evidence="3">Translation initiation factor 2</fullName>
    </recommendedName>
</protein>
<gene>
    <name evidence="1" type="ORF">SAMN04487860_10436</name>
</gene>
<name>A0A1M7IC13_RUMFL</name>
<dbReference type="EMBL" id="FRCT01000004">
    <property type="protein sequence ID" value="SHM38302.1"/>
    <property type="molecule type" value="Genomic_DNA"/>
</dbReference>
<reference evidence="1 2" key="1">
    <citation type="submission" date="2016-11" db="EMBL/GenBank/DDBJ databases">
        <authorList>
            <person name="Jaros S."/>
            <person name="Januszkiewicz K."/>
            <person name="Wedrychowicz H."/>
        </authorList>
    </citation>
    <scope>NUCLEOTIDE SEQUENCE [LARGE SCALE GENOMIC DNA]</scope>
    <source>
        <strain evidence="1 2">Y1</strain>
    </source>
</reference>
<proteinExistence type="predicted"/>